<gene>
    <name evidence="8" type="ORF">PHYEVI_LOCUS10896</name>
</gene>
<dbReference type="GO" id="GO:0010468">
    <property type="term" value="P:regulation of gene expression"/>
    <property type="evidence" value="ECO:0007669"/>
    <property type="project" value="TreeGrafter"/>
</dbReference>
<sequence length="244" mass="28499">MWGGKFYCPRCGKSYVRKQHVTRHVQYECGKEPTFECPFCPKKYRRSDVLQYHLRNSHAVRRPAYDFRHCSMYYKFKGNIRRHLKYECGKEATFSCHLCNFKCKRADYLRFHLNSKKHSNNAVNSVKQEPVKPEPAANRNPVPSPQQNYPTSDSVKPINTFARSFLGLARALLNGGAMKYLCHKCRKQYTHRSSLGRHLKLECGKPPQFSCTLCSSTFTQKSSLKSHLLCIHEDIVKNSWKFNH</sequence>
<dbReference type="Pfam" id="PF00096">
    <property type="entry name" value="zf-C2H2"/>
    <property type="match status" value="2"/>
</dbReference>
<keyword evidence="1" id="KW-0479">Metal-binding</keyword>
<dbReference type="EMBL" id="OU900101">
    <property type="protein sequence ID" value="CAG9864644.1"/>
    <property type="molecule type" value="Genomic_DNA"/>
</dbReference>
<keyword evidence="9" id="KW-1185">Reference proteome</keyword>
<dbReference type="Proteomes" id="UP001153712">
    <property type="component" value="Chromosome 8"/>
</dbReference>
<evidence type="ECO:0000256" key="1">
    <source>
        <dbReference type="ARBA" id="ARBA00022723"/>
    </source>
</evidence>
<evidence type="ECO:0000256" key="4">
    <source>
        <dbReference type="ARBA" id="ARBA00022833"/>
    </source>
</evidence>
<dbReference type="SUPFAM" id="SSF57667">
    <property type="entry name" value="beta-beta-alpha zinc fingers"/>
    <property type="match status" value="3"/>
</dbReference>
<keyword evidence="4" id="KW-0862">Zinc</keyword>
<dbReference type="GO" id="GO:0005634">
    <property type="term" value="C:nucleus"/>
    <property type="evidence" value="ECO:0007669"/>
    <property type="project" value="TreeGrafter"/>
</dbReference>
<evidence type="ECO:0000256" key="3">
    <source>
        <dbReference type="ARBA" id="ARBA00022771"/>
    </source>
</evidence>
<dbReference type="GO" id="GO:0008270">
    <property type="term" value="F:zinc ion binding"/>
    <property type="evidence" value="ECO:0007669"/>
    <property type="project" value="UniProtKB-KW"/>
</dbReference>
<dbReference type="AlphaFoldDB" id="A0A9N9U003"/>
<dbReference type="PANTHER" id="PTHR24403">
    <property type="entry name" value="ZINC FINGER PROTEIN"/>
    <property type="match status" value="1"/>
</dbReference>
<keyword evidence="3 5" id="KW-0863">Zinc-finger</keyword>
<feature type="domain" description="C2H2-type" evidence="7">
    <location>
        <begin position="35"/>
        <end position="63"/>
    </location>
</feature>
<evidence type="ECO:0000256" key="5">
    <source>
        <dbReference type="PROSITE-ProRule" id="PRU00042"/>
    </source>
</evidence>
<feature type="domain" description="C2H2-type" evidence="7">
    <location>
        <begin position="209"/>
        <end position="232"/>
    </location>
</feature>
<keyword evidence="2" id="KW-0677">Repeat</keyword>
<dbReference type="InterPro" id="IPR050688">
    <property type="entry name" value="Zinc_finger/UBP_domain"/>
</dbReference>
<dbReference type="Gene3D" id="3.30.160.60">
    <property type="entry name" value="Classic Zinc Finger"/>
    <property type="match status" value="3"/>
</dbReference>
<dbReference type="SMART" id="SM00355">
    <property type="entry name" value="ZnF_C2H2"/>
    <property type="match status" value="5"/>
</dbReference>
<evidence type="ECO:0000313" key="9">
    <source>
        <dbReference type="Proteomes" id="UP001153712"/>
    </source>
</evidence>
<evidence type="ECO:0000313" key="8">
    <source>
        <dbReference type="EMBL" id="CAG9864644.1"/>
    </source>
</evidence>
<dbReference type="PROSITE" id="PS50157">
    <property type="entry name" value="ZINC_FINGER_C2H2_2"/>
    <property type="match status" value="4"/>
</dbReference>
<dbReference type="PROSITE" id="PS00028">
    <property type="entry name" value="ZINC_FINGER_C2H2_1"/>
    <property type="match status" value="3"/>
</dbReference>
<dbReference type="InterPro" id="IPR036236">
    <property type="entry name" value="Znf_C2H2_sf"/>
</dbReference>
<reference evidence="8" key="1">
    <citation type="submission" date="2022-01" db="EMBL/GenBank/DDBJ databases">
        <authorList>
            <person name="King R."/>
        </authorList>
    </citation>
    <scope>NUCLEOTIDE SEQUENCE</scope>
</reference>
<feature type="region of interest" description="Disordered" evidence="6">
    <location>
        <begin position="120"/>
        <end position="153"/>
    </location>
</feature>
<protein>
    <recommendedName>
        <fullName evidence="7">C2H2-type domain-containing protein</fullName>
    </recommendedName>
</protein>
<accession>A0A9N9U003</accession>
<dbReference type="InterPro" id="IPR013087">
    <property type="entry name" value="Znf_C2H2_type"/>
</dbReference>
<organism evidence="8 9">
    <name type="scientific">Phyllotreta striolata</name>
    <name type="common">Striped flea beetle</name>
    <name type="synonym">Crioceris striolata</name>
    <dbReference type="NCBI Taxonomy" id="444603"/>
    <lineage>
        <taxon>Eukaryota</taxon>
        <taxon>Metazoa</taxon>
        <taxon>Ecdysozoa</taxon>
        <taxon>Arthropoda</taxon>
        <taxon>Hexapoda</taxon>
        <taxon>Insecta</taxon>
        <taxon>Pterygota</taxon>
        <taxon>Neoptera</taxon>
        <taxon>Endopterygota</taxon>
        <taxon>Coleoptera</taxon>
        <taxon>Polyphaga</taxon>
        <taxon>Cucujiformia</taxon>
        <taxon>Chrysomeloidea</taxon>
        <taxon>Chrysomelidae</taxon>
        <taxon>Galerucinae</taxon>
        <taxon>Alticini</taxon>
        <taxon>Phyllotreta</taxon>
    </lineage>
</organism>
<name>A0A9N9U003_PHYSR</name>
<dbReference type="Pfam" id="PF12874">
    <property type="entry name" value="zf-met"/>
    <property type="match status" value="1"/>
</dbReference>
<proteinExistence type="predicted"/>
<evidence type="ECO:0000256" key="6">
    <source>
        <dbReference type="SAM" id="MobiDB-lite"/>
    </source>
</evidence>
<feature type="domain" description="C2H2-type" evidence="7">
    <location>
        <begin position="6"/>
        <end position="33"/>
    </location>
</feature>
<evidence type="ECO:0000259" key="7">
    <source>
        <dbReference type="PROSITE" id="PS50157"/>
    </source>
</evidence>
<dbReference type="PANTHER" id="PTHR24403:SF67">
    <property type="entry name" value="FI01116P-RELATED"/>
    <property type="match status" value="1"/>
</dbReference>
<evidence type="ECO:0000256" key="2">
    <source>
        <dbReference type="ARBA" id="ARBA00022737"/>
    </source>
</evidence>
<dbReference type="OrthoDB" id="3437960at2759"/>
<feature type="domain" description="C2H2-type" evidence="7">
    <location>
        <begin position="180"/>
        <end position="207"/>
    </location>
</feature>